<proteinExistence type="predicted"/>
<dbReference type="RefSeq" id="WP_278965269.1">
    <property type="nucleotide sequence ID" value="NZ_JBBMFL010000002.1"/>
</dbReference>
<protein>
    <submittedName>
        <fullName evidence="4">SGNH/GDSL hydrolase family protein</fullName>
        <ecNumber evidence="4">3.1.-.-</ecNumber>
    </submittedName>
</protein>
<dbReference type="SUPFAM" id="SSF52266">
    <property type="entry name" value="SGNH hydrolase"/>
    <property type="match status" value="1"/>
</dbReference>
<feature type="chain" id="PRO_5045649959" evidence="1">
    <location>
        <begin position="20"/>
        <end position="357"/>
    </location>
</feature>
<evidence type="ECO:0000259" key="3">
    <source>
        <dbReference type="Pfam" id="PF14607"/>
    </source>
</evidence>
<dbReference type="EMBL" id="JBBMFL010000002">
    <property type="protein sequence ID" value="MEQ2543841.1"/>
    <property type="molecule type" value="Genomic_DNA"/>
</dbReference>
<name>A0ABV1GTW5_9BACT</name>
<dbReference type="InterPro" id="IPR013830">
    <property type="entry name" value="SGNH_hydro"/>
</dbReference>
<comment type="caution">
    <text evidence="4">The sequence shown here is derived from an EMBL/GenBank/DDBJ whole genome shotgun (WGS) entry which is preliminary data.</text>
</comment>
<dbReference type="Gene3D" id="2.60.120.260">
    <property type="entry name" value="Galactose-binding domain-like"/>
    <property type="match status" value="1"/>
</dbReference>
<keyword evidence="1" id="KW-0732">Signal</keyword>
<feature type="domain" description="SGNH hydrolase-type esterase" evidence="2">
    <location>
        <begin position="173"/>
        <end position="346"/>
    </location>
</feature>
<keyword evidence="5" id="KW-1185">Reference proteome</keyword>
<dbReference type="InterPro" id="IPR032740">
    <property type="entry name" value="GxDLY"/>
</dbReference>
<reference evidence="4 5" key="1">
    <citation type="submission" date="2024-03" db="EMBL/GenBank/DDBJ databases">
        <title>Human intestinal bacterial collection.</title>
        <authorList>
            <person name="Pauvert C."/>
            <person name="Hitch T.C.A."/>
            <person name="Clavel T."/>
        </authorList>
    </citation>
    <scope>NUCLEOTIDE SEQUENCE [LARGE SCALE GENOMIC DNA]</scope>
    <source>
        <strain evidence="4 5">CLA-KB-H122</strain>
    </source>
</reference>
<dbReference type="Pfam" id="PF14606">
    <property type="entry name" value="Lipase_GDSL_3"/>
    <property type="match status" value="1"/>
</dbReference>
<dbReference type="EC" id="3.1.-.-" evidence="4"/>
<organism evidence="4 5">
    <name type="scientific">Alistipes intestinihominis</name>
    <dbReference type="NCBI Taxonomy" id="3133172"/>
    <lineage>
        <taxon>Bacteria</taxon>
        <taxon>Pseudomonadati</taxon>
        <taxon>Bacteroidota</taxon>
        <taxon>Bacteroidia</taxon>
        <taxon>Bacteroidales</taxon>
        <taxon>Rikenellaceae</taxon>
        <taxon>Alistipes</taxon>
    </lineage>
</organism>
<evidence type="ECO:0000256" key="1">
    <source>
        <dbReference type="SAM" id="SignalP"/>
    </source>
</evidence>
<dbReference type="InterPro" id="IPR036514">
    <property type="entry name" value="SGNH_hydro_sf"/>
</dbReference>
<accession>A0ABV1GTW5</accession>
<feature type="signal peptide" evidence="1">
    <location>
        <begin position="1"/>
        <end position="19"/>
    </location>
</feature>
<gene>
    <name evidence="4" type="ORF">WMO46_02605</name>
</gene>
<keyword evidence="4" id="KW-0378">Hydrolase</keyword>
<dbReference type="Proteomes" id="UP001460202">
    <property type="component" value="Unassembled WGS sequence"/>
</dbReference>
<sequence length="357" mass="40015">MKRLFLLSVALLTVWAAAAQVRFVDATTLNLIGKAQPTSQPYHRIDTVVYKGFTKSENQQVRCSAGLALVFKTNSSRIDLLPEYTSFVYNGSSTPRVASEGFDLYIRKGGEWVYASSRAPRKRGEAFTLIKGMDGSEKECLLYLPNYNELTSLQVGVDADAKIVPMENPFRHKIVIFGSSFTHGVSTSRSGMSYPMQIARNTGLYFCSIACSGNCKLQPYFADYLADVKDADAMVFDAFSNPGAEMIAERLIPFIARIRESLPDTPLIFVQTIYRESRNFDRESDEFEAAKQAMARQQMAEAVKRFKNVYFIDKAGLTGTDHVTSADGTHPSDLGYWRWAQNLQPELLKVLKKHGIR</sequence>
<feature type="domain" description="SGNH hydrolase-type esterase N-terminal" evidence="3">
    <location>
        <begin position="22"/>
        <end position="163"/>
    </location>
</feature>
<evidence type="ECO:0000313" key="4">
    <source>
        <dbReference type="EMBL" id="MEQ2543841.1"/>
    </source>
</evidence>
<evidence type="ECO:0000259" key="2">
    <source>
        <dbReference type="Pfam" id="PF14606"/>
    </source>
</evidence>
<dbReference type="GO" id="GO:0016787">
    <property type="term" value="F:hydrolase activity"/>
    <property type="evidence" value="ECO:0007669"/>
    <property type="project" value="UniProtKB-KW"/>
</dbReference>
<evidence type="ECO:0000313" key="5">
    <source>
        <dbReference type="Proteomes" id="UP001460202"/>
    </source>
</evidence>
<dbReference type="Gene3D" id="3.40.50.1110">
    <property type="entry name" value="SGNH hydrolase"/>
    <property type="match status" value="1"/>
</dbReference>
<dbReference type="Pfam" id="PF14607">
    <property type="entry name" value="GxDLY"/>
    <property type="match status" value="1"/>
</dbReference>